<dbReference type="RefSeq" id="WP_034729803.1">
    <property type="nucleotide sequence ID" value="NZ_JPIN01000001.1"/>
</dbReference>
<organism evidence="1 2">
    <name type="scientific">Pseudidiomarina atlantica</name>
    <dbReference type="NCBI Taxonomy" id="1517416"/>
    <lineage>
        <taxon>Bacteria</taxon>
        <taxon>Pseudomonadati</taxon>
        <taxon>Pseudomonadota</taxon>
        <taxon>Gammaproteobacteria</taxon>
        <taxon>Alteromonadales</taxon>
        <taxon>Idiomarinaceae</taxon>
        <taxon>Pseudidiomarina</taxon>
    </lineage>
</organism>
<dbReference type="STRING" id="1517416.IDAT_02035"/>
<reference evidence="1 2" key="1">
    <citation type="submission" date="2014-06" db="EMBL/GenBank/DDBJ databases">
        <title>Draft genome sequence of Idiomarina sp. MCCC 1A10513.</title>
        <authorList>
            <person name="Du J."/>
            <person name="Lai Q."/>
            <person name="Shao Z."/>
        </authorList>
    </citation>
    <scope>NUCLEOTIDE SEQUENCE [LARGE SCALE GENOMIC DNA]</scope>
    <source>
        <strain evidence="1 2">MCCC 1A10513</strain>
    </source>
</reference>
<evidence type="ECO:0000313" key="1">
    <source>
        <dbReference type="EMBL" id="KFZ29894.1"/>
    </source>
</evidence>
<comment type="caution">
    <text evidence="1">The sequence shown here is derived from an EMBL/GenBank/DDBJ whole genome shotgun (WGS) entry which is preliminary data.</text>
</comment>
<sequence length="87" mass="10039">MTESTNEEQYERLWLRISRAFFKSDPMNTGCQENECFDEYERIADAATHYVLEGSSEAQAVRQALEDSFGDWVTDDNVAAVMDYLRA</sequence>
<keyword evidence="2" id="KW-1185">Reference proteome</keyword>
<dbReference type="EMBL" id="JPIN01000001">
    <property type="protein sequence ID" value="KFZ29894.1"/>
    <property type="molecule type" value="Genomic_DNA"/>
</dbReference>
<dbReference type="OrthoDB" id="6169716at2"/>
<evidence type="ECO:0000313" key="2">
    <source>
        <dbReference type="Proteomes" id="UP000053718"/>
    </source>
</evidence>
<accession>A0A094IVR2</accession>
<gene>
    <name evidence="1" type="ORF">IDAT_02035</name>
</gene>
<evidence type="ECO:0008006" key="3">
    <source>
        <dbReference type="Google" id="ProtNLM"/>
    </source>
</evidence>
<name>A0A094IVR2_9GAMM</name>
<protein>
    <recommendedName>
        <fullName evidence="3">CdiI immunity protein domain-containing protein</fullName>
    </recommendedName>
</protein>
<dbReference type="AlphaFoldDB" id="A0A094IVR2"/>
<dbReference type="Proteomes" id="UP000053718">
    <property type="component" value="Unassembled WGS sequence"/>
</dbReference>
<proteinExistence type="predicted"/>
<dbReference type="eggNOG" id="ENOG502ZQ12">
    <property type="taxonomic scope" value="Bacteria"/>
</dbReference>